<dbReference type="EMBL" id="JBHTKL010000001">
    <property type="protein sequence ID" value="MFD1018910.1"/>
    <property type="molecule type" value="Genomic_DNA"/>
</dbReference>
<evidence type="ECO:0000256" key="2">
    <source>
        <dbReference type="SAM" id="Phobius"/>
    </source>
</evidence>
<protein>
    <submittedName>
        <fullName evidence="4">SPOR domain-containing protein</fullName>
    </submittedName>
</protein>
<evidence type="ECO:0000259" key="3">
    <source>
        <dbReference type="PROSITE" id="PS51724"/>
    </source>
</evidence>
<evidence type="ECO:0000313" key="4">
    <source>
        <dbReference type="EMBL" id="MFD1018910.1"/>
    </source>
</evidence>
<sequence>MNGKRTEGMGGVDKSNKVTIRIDNKERHRAEQSERDEVLEAWEASRKEQAAALEAVEFKPAASSKKNKKKLPPKLNGKNGVPLYVKRLIASVVAAVVAGLVLGFVLLRMFVGITGDTPASAGSETVTGTPTTETPASGDTNAASGTASELPGVEAFVVQAGYFTTKEMAETWQTQYEAAGHSTYIWEQGNEFYVFAGVAPSEQAADQKAEEIKQAGLETFVKPWAVSGGTIQADSETANALSQVPELFNTSLQGTLDKEAWSSLAGKLPDEAPYQTLKTSITDMTAGSASLDVSLMKVWNSYQTIIESKK</sequence>
<gene>
    <name evidence="4" type="ORF">ACFQ2J_06830</name>
</gene>
<feature type="compositionally biased region" description="Low complexity" evidence="1">
    <location>
        <begin position="121"/>
        <end position="137"/>
    </location>
</feature>
<dbReference type="InterPro" id="IPR036680">
    <property type="entry name" value="SPOR-like_sf"/>
</dbReference>
<reference evidence="5" key="1">
    <citation type="journal article" date="2019" name="Int. J. Syst. Evol. Microbiol.">
        <title>The Global Catalogue of Microorganisms (GCM) 10K type strain sequencing project: providing services to taxonomists for standard genome sequencing and annotation.</title>
        <authorList>
            <consortium name="The Broad Institute Genomics Platform"/>
            <consortium name="The Broad Institute Genome Sequencing Center for Infectious Disease"/>
            <person name="Wu L."/>
            <person name="Ma J."/>
        </authorList>
    </citation>
    <scope>NUCLEOTIDE SEQUENCE [LARGE SCALE GENOMIC DNA]</scope>
    <source>
        <strain evidence="5">CCUG 56607</strain>
    </source>
</reference>
<feature type="region of interest" description="Disordered" evidence="1">
    <location>
        <begin position="118"/>
        <end position="146"/>
    </location>
</feature>
<feature type="domain" description="SPOR" evidence="3">
    <location>
        <begin position="150"/>
        <end position="227"/>
    </location>
</feature>
<feature type="region of interest" description="Disordered" evidence="1">
    <location>
        <begin position="1"/>
        <end position="36"/>
    </location>
</feature>
<proteinExistence type="predicted"/>
<accession>A0ABW3L138</accession>
<feature type="compositionally biased region" description="Basic and acidic residues" evidence="1">
    <location>
        <begin position="14"/>
        <end position="36"/>
    </location>
</feature>
<dbReference type="InterPro" id="IPR007730">
    <property type="entry name" value="SPOR-like_dom"/>
</dbReference>
<evidence type="ECO:0000313" key="5">
    <source>
        <dbReference type="Proteomes" id="UP001596990"/>
    </source>
</evidence>
<comment type="caution">
    <text evidence="4">The sequence shown here is derived from an EMBL/GenBank/DDBJ whole genome shotgun (WGS) entry which is preliminary data.</text>
</comment>
<dbReference type="Pfam" id="PF05036">
    <property type="entry name" value="SPOR"/>
    <property type="match status" value="1"/>
</dbReference>
<dbReference type="Gene3D" id="3.30.70.1070">
    <property type="entry name" value="Sporulation related repeat"/>
    <property type="match status" value="1"/>
</dbReference>
<dbReference type="Proteomes" id="UP001596990">
    <property type="component" value="Unassembled WGS sequence"/>
</dbReference>
<dbReference type="PROSITE" id="PS51724">
    <property type="entry name" value="SPOR"/>
    <property type="match status" value="1"/>
</dbReference>
<evidence type="ECO:0000256" key="1">
    <source>
        <dbReference type="SAM" id="MobiDB-lite"/>
    </source>
</evidence>
<feature type="transmembrane region" description="Helical" evidence="2">
    <location>
        <begin position="88"/>
        <end position="111"/>
    </location>
</feature>
<keyword evidence="2" id="KW-0472">Membrane</keyword>
<keyword evidence="5" id="KW-1185">Reference proteome</keyword>
<keyword evidence="2" id="KW-0812">Transmembrane</keyword>
<organism evidence="4 5">
    <name type="scientific">Thalassobacillus hwangdonensis</name>
    <dbReference type="NCBI Taxonomy" id="546108"/>
    <lineage>
        <taxon>Bacteria</taxon>
        <taxon>Bacillati</taxon>
        <taxon>Bacillota</taxon>
        <taxon>Bacilli</taxon>
        <taxon>Bacillales</taxon>
        <taxon>Bacillaceae</taxon>
        <taxon>Thalassobacillus</taxon>
    </lineage>
</organism>
<name>A0ABW3L138_9BACI</name>
<dbReference type="SUPFAM" id="SSF110997">
    <property type="entry name" value="Sporulation related repeat"/>
    <property type="match status" value="1"/>
</dbReference>
<keyword evidence="2" id="KW-1133">Transmembrane helix</keyword>